<dbReference type="InterPro" id="IPR052155">
    <property type="entry name" value="Biofilm_reg_signaling"/>
</dbReference>
<dbReference type="PROSITE" id="PS50883">
    <property type="entry name" value="EAL"/>
    <property type="match status" value="1"/>
</dbReference>
<feature type="domain" description="GGDEF" evidence="2">
    <location>
        <begin position="315"/>
        <end position="451"/>
    </location>
</feature>
<dbReference type="KEGG" id="pphr:APZ00_18860"/>
<dbReference type="Pfam" id="PF00563">
    <property type="entry name" value="EAL"/>
    <property type="match status" value="1"/>
</dbReference>
<dbReference type="InterPro" id="IPR043128">
    <property type="entry name" value="Rev_trsase/Diguanyl_cyclase"/>
</dbReference>
<name>A0A0U3PIY7_9HYPH</name>
<dbReference type="RefSeq" id="WP_058899842.1">
    <property type="nucleotide sequence ID" value="NZ_CP013068.1"/>
</dbReference>
<dbReference type="PANTHER" id="PTHR44757:SF2">
    <property type="entry name" value="BIOFILM ARCHITECTURE MAINTENANCE PROTEIN MBAA"/>
    <property type="match status" value="1"/>
</dbReference>
<dbReference type="SUPFAM" id="SSF55073">
    <property type="entry name" value="Nucleotide cyclase"/>
    <property type="match status" value="1"/>
</dbReference>
<dbReference type="PANTHER" id="PTHR44757">
    <property type="entry name" value="DIGUANYLATE CYCLASE DGCP"/>
    <property type="match status" value="1"/>
</dbReference>
<dbReference type="InterPro" id="IPR000160">
    <property type="entry name" value="GGDEF_dom"/>
</dbReference>
<dbReference type="Pfam" id="PF00990">
    <property type="entry name" value="GGDEF"/>
    <property type="match status" value="1"/>
</dbReference>
<dbReference type="InterPro" id="IPR001633">
    <property type="entry name" value="EAL_dom"/>
</dbReference>
<protein>
    <submittedName>
        <fullName evidence="3">Uncharacterized protein</fullName>
    </submittedName>
</protein>
<evidence type="ECO:0000259" key="2">
    <source>
        <dbReference type="PROSITE" id="PS50887"/>
    </source>
</evidence>
<evidence type="ECO:0000259" key="1">
    <source>
        <dbReference type="PROSITE" id="PS50883"/>
    </source>
</evidence>
<evidence type="ECO:0000313" key="4">
    <source>
        <dbReference type="Proteomes" id="UP000064921"/>
    </source>
</evidence>
<dbReference type="CDD" id="cd01948">
    <property type="entry name" value="EAL"/>
    <property type="match status" value="1"/>
</dbReference>
<dbReference type="Proteomes" id="UP000064921">
    <property type="component" value="Chromosome"/>
</dbReference>
<proteinExistence type="predicted"/>
<dbReference type="EMBL" id="CP013068">
    <property type="protein sequence ID" value="ALV28851.1"/>
    <property type="molecule type" value="Genomic_DNA"/>
</dbReference>
<reference evidence="3 4" key="1">
    <citation type="submission" date="2015-10" db="EMBL/GenBank/DDBJ databases">
        <title>The world's first case of liver abscess caused by Pannonibacter phragmitetus.</title>
        <authorList>
            <person name="Ming D."/>
            <person name="Wang M."/>
            <person name="Zhou Y."/>
            <person name="Jiang T."/>
            <person name="Hu S."/>
        </authorList>
    </citation>
    <scope>NUCLEOTIDE SEQUENCE [LARGE SCALE GENOMIC DNA]</scope>
    <source>
        <strain evidence="3 4">31801</strain>
    </source>
</reference>
<dbReference type="SMART" id="SM00267">
    <property type="entry name" value="GGDEF"/>
    <property type="match status" value="1"/>
</dbReference>
<dbReference type="STRING" id="121719.APZ00_18860"/>
<dbReference type="Gene3D" id="3.30.70.270">
    <property type="match status" value="1"/>
</dbReference>
<feature type="domain" description="EAL" evidence="1">
    <location>
        <begin position="460"/>
        <end position="713"/>
    </location>
</feature>
<keyword evidence="4" id="KW-1185">Reference proteome</keyword>
<dbReference type="CDD" id="cd01949">
    <property type="entry name" value="GGDEF"/>
    <property type="match status" value="1"/>
</dbReference>
<sequence length="722" mass="80602">MTQAVAFSRDFTDAVIGMEQAADETGIFQALHTACERMLGPTQLAGFVAALNRRSIRRAFCAGMTDLPVEAISAWLADRQNPEPELAGTASLEHPVFFRLHNDGQIIGGVVLRCPQLDSGKQAVRQNLIRLTDSSLRTLQRQKLTQMVLEALEQSEEAISFYDEEDGVVFSNPAYHRVFPHYPGRQGLLGARHLDLYKLDLEAGIIDDPLARTDPDAYLAGRAELASTLVDHHREIQALGGRTYIYFRMKSRTGATMSRRIDITEQWQITAKLRERERELKELVYRDVLTGLHNRAFLRQHITAVSARLEAGAINGFAVQLIDLNDFKAVNDAYGHDTGDQVLKVLAERIASAGGNGQNTIARLGGDEFVVVLENQTSRMALRSLARQLIASIGNPIESNTRVFRMGCSIGIAIATGERGGRRDILVDADVAMYHAKSRKPKRSDYAFFRPIMLDELNSRRNLVAALRTAVSEQKFELNYQPRFCTMTRRLIGFEALLRWRNLHNRPVPPSRFIPILEETGLIDQVGEWVLAAACEQARSWPGHLSVAVNVSPVQVGNARFAQKVADILARTGLPAQRLELEITESVFLDNEKAAVERLNEWRALGVRVALDDFGKGYSSFEYLSWVPVDILKIDRSFIARFDPNEPNLRVKEIMRSIIDLGKSLGMLVIAEGVEREDQMELLRSIGCPQVQGYLLGQPMPLSDVLLLLNRTSAPVCSHQTG</sequence>
<dbReference type="NCBIfam" id="TIGR00254">
    <property type="entry name" value="GGDEF"/>
    <property type="match status" value="1"/>
</dbReference>
<gene>
    <name evidence="3" type="ORF">APZ00_18860</name>
</gene>
<dbReference type="SMART" id="SM00052">
    <property type="entry name" value="EAL"/>
    <property type="match status" value="1"/>
</dbReference>
<dbReference type="AlphaFoldDB" id="A0A0U3PIY7"/>
<organism evidence="3 4">
    <name type="scientific">Pannonibacter phragmitetus</name>
    <dbReference type="NCBI Taxonomy" id="121719"/>
    <lineage>
        <taxon>Bacteria</taxon>
        <taxon>Pseudomonadati</taxon>
        <taxon>Pseudomonadota</taxon>
        <taxon>Alphaproteobacteria</taxon>
        <taxon>Hyphomicrobiales</taxon>
        <taxon>Stappiaceae</taxon>
        <taxon>Pannonibacter</taxon>
    </lineage>
</organism>
<dbReference type="SUPFAM" id="SSF141868">
    <property type="entry name" value="EAL domain-like"/>
    <property type="match status" value="1"/>
</dbReference>
<dbReference type="InterPro" id="IPR035919">
    <property type="entry name" value="EAL_sf"/>
</dbReference>
<evidence type="ECO:0000313" key="3">
    <source>
        <dbReference type="EMBL" id="ALV28851.1"/>
    </source>
</evidence>
<dbReference type="InterPro" id="IPR029787">
    <property type="entry name" value="Nucleotide_cyclase"/>
</dbReference>
<accession>A0A0U3PIY7</accession>
<dbReference type="PROSITE" id="PS50887">
    <property type="entry name" value="GGDEF"/>
    <property type="match status" value="1"/>
</dbReference>
<dbReference type="Gene3D" id="3.20.20.450">
    <property type="entry name" value="EAL domain"/>
    <property type="match status" value="1"/>
</dbReference>